<feature type="domain" description="Type VI secretion system IcmF C-terminal" evidence="3">
    <location>
        <begin position="1029"/>
        <end position="1133"/>
    </location>
</feature>
<keyword evidence="2" id="KW-0472">Membrane</keyword>
<dbReference type="Pfam" id="PF14331">
    <property type="entry name" value="IcmF-related_N"/>
    <property type="match status" value="1"/>
</dbReference>
<dbReference type="InterPro" id="IPR027417">
    <property type="entry name" value="P-loop_NTPase"/>
</dbReference>
<evidence type="ECO:0000259" key="5">
    <source>
        <dbReference type="Pfam" id="PF14331"/>
    </source>
</evidence>
<dbReference type="PANTHER" id="PTHR36153">
    <property type="entry name" value="INNER MEMBRANE PROTEIN-RELATED"/>
    <property type="match status" value="1"/>
</dbReference>
<dbReference type="InterPro" id="IPR017731">
    <property type="entry name" value="TssM1-like"/>
</dbReference>
<feature type="region of interest" description="Disordered" evidence="1">
    <location>
        <begin position="799"/>
        <end position="835"/>
    </location>
</feature>
<protein>
    <submittedName>
        <fullName evidence="6">Type VI secretion protein IcmF</fullName>
    </submittedName>
</protein>
<accession>A0A8J2Z8A3</accession>
<evidence type="ECO:0000313" key="7">
    <source>
        <dbReference type="Proteomes" id="UP000597507"/>
    </source>
</evidence>
<dbReference type="RefSeq" id="WP_188898378.1">
    <property type="nucleotide sequence ID" value="NZ_BMKS01000002.1"/>
</dbReference>
<dbReference type="Pfam" id="PF06744">
    <property type="entry name" value="IcmF_C"/>
    <property type="match status" value="1"/>
</dbReference>
<dbReference type="SUPFAM" id="SSF52540">
    <property type="entry name" value="P-loop containing nucleoside triphosphate hydrolases"/>
    <property type="match status" value="1"/>
</dbReference>
<dbReference type="InterPro" id="IPR009612">
    <property type="entry name" value="IcmF-rel"/>
</dbReference>
<dbReference type="InterPro" id="IPR010623">
    <property type="entry name" value="IcmF_C"/>
</dbReference>
<dbReference type="AlphaFoldDB" id="A0A8J2Z8A3"/>
<dbReference type="NCBIfam" id="TIGR03348">
    <property type="entry name" value="VI_IcmF"/>
    <property type="match status" value="1"/>
</dbReference>
<evidence type="ECO:0000259" key="3">
    <source>
        <dbReference type="Pfam" id="PF06744"/>
    </source>
</evidence>
<feature type="compositionally biased region" description="Low complexity" evidence="1">
    <location>
        <begin position="808"/>
        <end position="827"/>
    </location>
</feature>
<keyword evidence="7" id="KW-1185">Reference proteome</keyword>
<feature type="domain" description="IcmF-related" evidence="4">
    <location>
        <begin position="500"/>
        <end position="797"/>
    </location>
</feature>
<feature type="transmembrane region" description="Helical" evidence="2">
    <location>
        <begin position="12"/>
        <end position="34"/>
    </location>
</feature>
<evidence type="ECO:0000259" key="4">
    <source>
        <dbReference type="Pfam" id="PF06761"/>
    </source>
</evidence>
<proteinExistence type="predicted"/>
<keyword evidence="2" id="KW-1133">Transmembrane helix</keyword>
<dbReference type="InterPro" id="IPR053156">
    <property type="entry name" value="T6SS_TssM-like"/>
</dbReference>
<evidence type="ECO:0000256" key="2">
    <source>
        <dbReference type="SAM" id="Phobius"/>
    </source>
</evidence>
<keyword evidence="2" id="KW-0812">Transmembrane</keyword>
<organism evidence="6 7">
    <name type="scientific">Caldovatus sediminis</name>
    <dbReference type="NCBI Taxonomy" id="2041189"/>
    <lineage>
        <taxon>Bacteria</taxon>
        <taxon>Pseudomonadati</taxon>
        <taxon>Pseudomonadota</taxon>
        <taxon>Alphaproteobacteria</taxon>
        <taxon>Acetobacterales</taxon>
        <taxon>Roseomonadaceae</taxon>
        <taxon>Caldovatus</taxon>
    </lineage>
</organism>
<feature type="transmembrane region" description="Helical" evidence="2">
    <location>
        <begin position="437"/>
        <end position="458"/>
    </location>
</feature>
<feature type="domain" description="Type VI secretion system component TssM1 N-terminal" evidence="5">
    <location>
        <begin position="188"/>
        <end position="445"/>
    </location>
</feature>
<dbReference type="InterPro" id="IPR025743">
    <property type="entry name" value="TssM1_N"/>
</dbReference>
<dbReference type="Proteomes" id="UP000597507">
    <property type="component" value="Unassembled WGS sequence"/>
</dbReference>
<sequence length="1153" mass="125780">MSALLSTFRSVAMIAGLGGVLLILPLIWIFAPLLPVGGAYPFESPLWRAVLCAVPVLLYVVVVLVAARRRRQRDAALVEAAAAADPAAERAAEEEAEIRERLQTALANLRKATGKRGHLYELPWYVLIGPPGSGKTTALANSGLEFPLAEGAKLQGVGGTRFCEWWLSDRAVLIDTAGRYTTQDSDAAADKAGWERFLQLLRRNRPRMPLNGVIVAFGVDMIGRLGPAEREAHARSVRRRIRELETTLAQRLPVYLLVSKADLLPGFVEFFDDLDRETRNQVWGVTFPVQAGPEGSAAKFGAEFKALLQRLEDRLFERLQAERGPEQRARIAGFPAQFASLEEPLAAFIGAAFGGTRLDPAPFLRGVYFTSGTQEGTPLDRLSGALSRAFGLDPRRPAAVMGQKGRSYFLGRLLKDVVFNEARLAARDRAADRGRRIAALAVWIGSLLLVGGGAFWGWTVWQAEERRGAAMAAAVARAEEAARPLPLARVEETEPTRVMPYLEATRALPAAARSEEESWLGLSQAEKLAAGGEAAYRRALDRTFLPRLLARLEFQIRGGFQRPDYLYEAVRVYLMLGREGPLDGPLVREWFRDDWARSYPGATNQPLREALARHLDALLETDFEKYPLDGALVDQARRVFSRLPLAGRIYSRIRPLAQNAPNAPGWRPADAIGAAGARYFVRASGRPLTEVAVPGLYTVEGLYRIVLPNLPRAVREAAAESWVLGPEARAAAVEDPVRLEAAVLALYAEDYARAWQAVMDDLQIPQFRTLQEAAEGLNLLGAPNSPIRDVMRSLARQLSVGTSPDPAPQQGQQQGQAQQRVQAATGGPEPSSAEPVARIVETRFQALREAAGQPTDEALRIVNDLFARVAQLVSAPPGTVLPPPAGLDPGQRLMAEAARQPEPLARWLRNLAVSTAAQRGGGARAAIAAAGKPVMDACREMLARFPFRLDGPDPPVDDFARLFGPGGQLDQFFTQHVRPYVDTTQNPWRPIAPEGMPPVVSAADALNFQRAARIRDAFYPGVGGGGLRFEIVPRGFDPNARGMILEVEGTRTEITRDGPFRPIALSWPARGGLTLTFEPPASGGAIAYDGGWSGLRLVLRPQSRLTATRQPDRLSLTVSQGERTAEFELRTGSATHPFGMSELREFRCPTLPP</sequence>
<dbReference type="EMBL" id="BMKS01000002">
    <property type="protein sequence ID" value="GGG20720.1"/>
    <property type="molecule type" value="Genomic_DNA"/>
</dbReference>
<evidence type="ECO:0000256" key="1">
    <source>
        <dbReference type="SAM" id="MobiDB-lite"/>
    </source>
</evidence>
<reference evidence="6 7" key="1">
    <citation type="journal article" date="2014" name="Int. J. Syst. Evol. Microbiol.">
        <title>Complete genome sequence of Corynebacterium casei LMG S-19264T (=DSM 44701T), isolated from a smear-ripened cheese.</title>
        <authorList>
            <consortium name="US DOE Joint Genome Institute (JGI-PGF)"/>
            <person name="Walter F."/>
            <person name="Albersmeier A."/>
            <person name="Kalinowski J."/>
            <person name="Ruckert C."/>
        </authorList>
    </citation>
    <scope>NUCLEOTIDE SEQUENCE [LARGE SCALE GENOMIC DNA]</scope>
    <source>
        <strain evidence="6 7">CGMCC 1.16330</strain>
    </source>
</reference>
<gene>
    <name evidence="6" type="primary">icmF1</name>
    <name evidence="6" type="ORF">GCM10010964_06160</name>
</gene>
<name>A0A8J2Z8A3_9PROT</name>
<comment type="caution">
    <text evidence="6">The sequence shown here is derived from an EMBL/GenBank/DDBJ whole genome shotgun (WGS) entry which is preliminary data.</text>
</comment>
<dbReference type="PANTHER" id="PTHR36153:SF1">
    <property type="entry name" value="TYPE VI SECRETION SYSTEM COMPONENT TSSM1"/>
    <property type="match status" value="1"/>
</dbReference>
<evidence type="ECO:0000313" key="6">
    <source>
        <dbReference type="EMBL" id="GGG20720.1"/>
    </source>
</evidence>
<dbReference type="Pfam" id="PF06761">
    <property type="entry name" value="IcmF-related"/>
    <property type="match status" value="1"/>
</dbReference>
<feature type="transmembrane region" description="Helical" evidence="2">
    <location>
        <begin position="46"/>
        <end position="67"/>
    </location>
</feature>